<dbReference type="OrthoDB" id="1914176at2759"/>
<proteinExistence type="predicted"/>
<dbReference type="Gene3D" id="4.10.60.10">
    <property type="entry name" value="Zinc finger, CCHC-type"/>
    <property type="match status" value="1"/>
</dbReference>
<dbReference type="GO" id="GO:0003676">
    <property type="term" value="F:nucleic acid binding"/>
    <property type="evidence" value="ECO:0007669"/>
    <property type="project" value="InterPro"/>
</dbReference>
<evidence type="ECO:0000313" key="2">
    <source>
        <dbReference type="EMBL" id="CAD7236408.1"/>
    </source>
</evidence>
<dbReference type="EMBL" id="OB678839">
    <property type="protein sequence ID" value="CAD7236408.1"/>
    <property type="molecule type" value="Genomic_DNA"/>
</dbReference>
<feature type="region of interest" description="Disordered" evidence="1">
    <location>
        <begin position="63"/>
        <end position="83"/>
    </location>
</feature>
<dbReference type="InterPro" id="IPR001878">
    <property type="entry name" value="Znf_CCHC"/>
</dbReference>
<dbReference type="SUPFAM" id="SSF57756">
    <property type="entry name" value="Retrovirus zinc finger-like domains"/>
    <property type="match status" value="1"/>
</dbReference>
<sequence>MSTSDNQSAPFFESHSPVSSSAQDFQRPRQFRPLEDVTCYKCGGRGHYANRCQKGYLAFLSSENQNAHEEDNRGHVAGTNPAG</sequence>
<dbReference type="SMART" id="SM00343">
    <property type="entry name" value="ZnF_C2HC"/>
    <property type="match status" value="1"/>
</dbReference>
<name>A0A7R8ZYA0_9CRUS</name>
<reference evidence="2" key="1">
    <citation type="submission" date="2020-11" db="EMBL/GenBank/DDBJ databases">
        <authorList>
            <person name="Tran Van P."/>
        </authorList>
    </citation>
    <scope>NUCLEOTIDE SEQUENCE</scope>
</reference>
<dbReference type="AlphaFoldDB" id="A0A7R8ZYA0"/>
<dbReference type="Pfam" id="PF00098">
    <property type="entry name" value="zf-CCHC"/>
    <property type="match status" value="1"/>
</dbReference>
<feature type="region of interest" description="Disordered" evidence="1">
    <location>
        <begin position="1"/>
        <end position="29"/>
    </location>
</feature>
<protein>
    <submittedName>
        <fullName evidence="2">Uncharacterized protein</fullName>
    </submittedName>
</protein>
<gene>
    <name evidence="2" type="ORF">CTOB1V02_LOCUS14223</name>
</gene>
<organism evidence="2">
    <name type="scientific">Cyprideis torosa</name>
    <dbReference type="NCBI Taxonomy" id="163714"/>
    <lineage>
        <taxon>Eukaryota</taxon>
        <taxon>Metazoa</taxon>
        <taxon>Ecdysozoa</taxon>
        <taxon>Arthropoda</taxon>
        <taxon>Crustacea</taxon>
        <taxon>Oligostraca</taxon>
        <taxon>Ostracoda</taxon>
        <taxon>Podocopa</taxon>
        <taxon>Podocopida</taxon>
        <taxon>Cytherocopina</taxon>
        <taxon>Cytheroidea</taxon>
        <taxon>Cytherideidae</taxon>
        <taxon>Cyprideis</taxon>
    </lineage>
</organism>
<dbReference type="InterPro" id="IPR036875">
    <property type="entry name" value="Znf_CCHC_sf"/>
</dbReference>
<accession>A0A7R8ZYA0</accession>
<evidence type="ECO:0000256" key="1">
    <source>
        <dbReference type="SAM" id="MobiDB-lite"/>
    </source>
</evidence>
<dbReference type="GO" id="GO:0008270">
    <property type="term" value="F:zinc ion binding"/>
    <property type="evidence" value="ECO:0007669"/>
    <property type="project" value="InterPro"/>
</dbReference>
<dbReference type="PROSITE" id="PS50158">
    <property type="entry name" value="ZF_CCHC"/>
    <property type="match status" value="1"/>
</dbReference>